<dbReference type="Proteomes" id="UP000790347">
    <property type="component" value="Unassembled WGS sequence"/>
</dbReference>
<protein>
    <submittedName>
        <fullName evidence="1">Uncharacterized protein</fullName>
    </submittedName>
</protein>
<sequence>MLTKARYNYVNIPKWQHPILFNIPRTIHTHHRLLRLTLLLYYLMDIFQGEPHEYSRGHYYCCH</sequence>
<dbReference type="EMBL" id="ASGP02000002">
    <property type="protein sequence ID" value="KAH9521846.1"/>
    <property type="molecule type" value="Genomic_DNA"/>
</dbReference>
<organism evidence="1 2">
    <name type="scientific">Dermatophagoides farinae</name>
    <name type="common">American house dust mite</name>
    <dbReference type="NCBI Taxonomy" id="6954"/>
    <lineage>
        <taxon>Eukaryota</taxon>
        <taxon>Metazoa</taxon>
        <taxon>Ecdysozoa</taxon>
        <taxon>Arthropoda</taxon>
        <taxon>Chelicerata</taxon>
        <taxon>Arachnida</taxon>
        <taxon>Acari</taxon>
        <taxon>Acariformes</taxon>
        <taxon>Sarcoptiformes</taxon>
        <taxon>Astigmata</taxon>
        <taxon>Psoroptidia</taxon>
        <taxon>Analgoidea</taxon>
        <taxon>Pyroglyphidae</taxon>
        <taxon>Dermatophagoidinae</taxon>
        <taxon>Dermatophagoides</taxon>
    </lineage>
</organism>
<keyword evidence="2" id="KW-1185">Reference proteome</keyword>
<accession>A0A922L675</accession>
<evidence type="ECO:0000313" key="2">
    <source>
        <dbReference type="Proteomes" id="UP000790347"/>
    </source>
</evidence>
<comment type="caution">
    <text evidence="1">The sequence shown here is derived from an EMBL/GenBank/DDBJ whole genome shotgun (WGS) entry which is preliminary data.</text>
</comment>
<gene>
    <name evidence="1" type="ORF">DERF_005470</name>
</gene>
<proteinExistence type="predicted"/>
<reference evidence="1" key="1">
    <citation type="submission" date="2013-05" db="EMBL/GenBank/DDBJ databases">
        <authorList>
            <person name="Yim A.K.Y."/>
            <person name="Chan T.F."/>
            <person name="Ji K.M."/>
            <person name="Liu X.Y."/>
            <person name="Zhou J.W."/>
            <person name="Li R.Q."/>
            <person name="Yang K.Y."/>
            <person name="Li J."/>
            <person name="Li M."/>
            <person name="Law P.T.W."/>
            <person name="Wu Y.L."/>
            <person name="Cai Z.L."/>
            <person name="Qin H."/>
            <person name="Bao Y."/>
            <person name="Leung R.K.K."/>
            <person name="Ng P.K.S."/>
            <person name="Zou J."/>
            <person name="Zhong X.J."/>
            <person name="Ran P.X."/>
            <person name="Zhong N.S."/>
            <person name="Liu Z.G."/>
            <person name="Tsui S.K.W."/>
        </authorList>
    </citation>
    <scope>NUCLEOTIDE SEQUENCE</scope>
    <source>
        <strain evidence="1">Derf</strain>
        <tissue evidence="1">Whole organism</tissue>
    </source>
</reference>
<dbReference type="AlphaFoldDB" id="A0A922L675"/>
<evidence type="ECO:0000313" key="1">
    <source>
        <dbReference type="EMBL" id="KAH9521846.1"/>
    </source>
</evidence>
<name>A0A922L675_DERFA</name>
<reference evidence="1" key="2">
    <citation type="journal article" date="2022" name="Res Sq">
        <title>Comparative Genomics Reveals Insights into the Divergent Evolution of Astigmatic Mites and Household Pest Adaptations.</title>
        <authorList>
            <person name="Xiong Q."/>
            <person name="Wan A.T.-Y."/>
            <person name="Liu X.-Y."/>
            <person name="Fung C.S.-H."/>
            <person name="Xiao X."/>
            <person name="Malainual N."/>
            <person name="Hou J."/>
            <person name="Wang L."/>
            <person name="Wang M."/>
            <person name="Yang K."/>
            <person name="Cui Y."/>
            <person name="Leung E."/>
            <person name="Nong W."/>
            <person name="Shin S.-K."/>
            <person name="Au S."/>
            <person name="Jeong K.Y."/>
            <person name="Chew F.T."/>
            <person name="Hui J."/>
            <person name="Leung T.F."/>
            <person name="Tungtrongchitr A."/>
            <person name="Zhong N."/>
            <person name="Liu Z."/>
            <person name="Tsui S."/>
        </authorList>
    </citation>
    <scope>NUCLEOTIDE SEQUENCE</scope>
    <source>
        <strain evidence="1">Derf</strain>
        <tissue evidence="1">Whole organism</tissue>
    </source>
</reference>